<organism evidence="2 3">
    <name type="scientific">Sinomicrobium pectinilyticum</name>
    <dbReference type="NCBI Taxonomy" id="1084421"/>
    <lineage>
        <taxon>Bacteria</taxon>
        <taxon>Pseudomonadati</taxon>
        <taxon>Bacteroidota</taxon>
        <taxon>Flavobacteriia</taxon>
        <taxon>Flavobacteriales</taxon>
        <taxon>Flavobacteriaceae</taxon>
        <taxon>Sinomicrobium</taxon>
    </lineage>
</organism>
<sequence>MKSITTTLKKGLTALFLICSVPVLAQINAPVPNGLPINETSNLDVGTLTNDTPPVTALDGAVLFYNPATSGPSLTLTASLDDGAGNTFSTYEWYNMTTDGTTETENILTGETTQNLTLTALAPGYHKFRVYGLVDNGEVICQSDDFEDIILFVLSPLTVDTTFDANGNPLIYCSNDAPATPIELSVSGINADYAANTNGYPNPAGSDFEVSYAWFAVKDGDTANPVDLTTATDTYAVTLTDPGTYTFYVEVEYTIKDKESRDYVTYTGNVQNGGTDLEIVVTPTPGAPTITIDNIVD</sequence>
<evidence type="ECO:0000313" key="3">
    <source>
        <dbReference type="Proteomes" id="UP000267469"/>
    </source>
</evidence>
<dbReference type="OrthoDB" id="658844at2"/>
<dbReference type="RefSeq" id="WP_123213944.1">
    <property type="nucleotide sequence ID" value="NZ_RJTM01000001.1"/>
</dbReference>
<keyword evidence="3" id="KW-1185">Reference proteome</keyword>
<dbReference type="EMBL" id="RJTM01000001">
    <property type="protein sequence ID" value="RNL95754.1"/>
    <property type="molecule type" value="Genomic_DNA"/>
</dbReference>
<proteinExistence type="predicted"/>
<protein>
    <recommendedName>
        <fullName evidence="4">PKD domain-containing protein</fullName>
    </recommendedName>
</protein>
<accession>A0A3N0F6H2</accession>
<evidence type="ECO:0000313" key="2">
    <source>
        <dbReference type="EMBL" id="RNL95754.1"/>
    </source>
</evidence>
<gene>
    <name evidence="2" type="ORF">ED312_00025</name>
</gene>
<name>A0A3N0F6H2_SINP1</name>
<keyword evidence="1" id="KW-0732">Signal</keyword>
<dbReference type="Proteomes" id="UP000267469">
    <property type="component" value="Unassembled WGS sequence"/>
</dbReference>
<feature type="chain" id="PRO_5018210042" description="PKD domain-containing protein" evidence="1">
    <location>
        <begin position="26"/>
        <end position="297"/>
    </location>
</feature>
<feature type="signal peptide" evidence="1">
    <location>
        <begin position="1"/>
        <end position="25"/>
    </location>
</feature>
<reference evidence="2 3" key="1">
    <citation type="submission" date="2018-10" db="EMBL/GenBank/DDBJ databases">
        <title>Sinomicrobium pectinilyticum sp. nov., a pectinase-producing bacterium isolated from alkaline and saline soil, and emended description of the genus Sinomicrobium.</title>
        <authorList>
            <person name="Cheng B."/>
            <person name="Li C."/>
            <person name="Lai Q."/>
            <person name="Du M."/>
            <person name="Shao Z."/>
            <person name="Xu P."/>
            <person name="Yang C."/>
        </authorList>
    </citation>
    <scope>NUCLEOTIDE SEQUENCE [LARGE SCALE GENOMIC DNA]</scope>
    <source>
        <strain evidence="2 3">5DNS001</strain>
    </source>
</reference>
<evidence type="ECO:0000256" key="1">
    <source>
        <dbReference type="SAM" id="SignalP"/>
    </source>
</evidence>
<dbReference type="AlphaFoldDB" id="A0A3N0F6H2"/>
<evidence type="ECO:0008006" key="4">
    <source>
        <dbReference type="Google" id="ProtNLM"/>
    </source>
</evidence>
<comment type="caution">
    <text evidence="2">The sequence shown here is derived from an EMBL/GenBank/DDBJ whole genome shotgun (WGS) entry which is preliminary data.</text>
</comment>